<accession>A0ABD1LZB5</accession>
<evidence type="ECO:0000313" key="2">
    <source>
        <dbReference type="Proteomes" id="UP001603857"/>
    </source>
</evidence>
<sequence>MKFQRTDARSLLSQFKRREKQIKLKSRWLLGIPPTRSERKKLKKYFKNKYLSESLLREDDIFHEAVRIRVEDAFGGHRIKQEKQASHDDMDLIQIPNMKRLISWCLDNFTINGLYLLAKIVTGDSFNYEMTRCKLKKVIKGSVSRILGSKDSNHVETQKQIFMLLTNPQNFHDRCEPLPALRSQSCRAAVAQILHGLQNLPSQTLIAMRRKLKGVKAPVPQLQPQKHGWARDHLINLVKKISRKMLSQLERESELQEPLAKAMAIADLSLELTTGCHNIFAQEFYQFSPEVKSLQSDIMNAIWSVKKKVSMAQLRNLQLLVEPKATISNRCLRSAFVNFLTEFLFECSDMDSVPAFLLQTLDVINRGSNSGMHGLSFKKKDVEEEVDCILNMSASTKQIVLDLLPDDEFDKDFIDAYLEQPEESDDSGSNEDDDDSQLQEDIQFRNGTNDSMDSFYEAESVGDFAPFDFDTSGQQLQPNNCNKVNLESNVYNTPYSECQRESTEQFSTVMLSTNNCSSVLSPEREFDKNVIQRNGFPTDTKIDETDITNLFGKETEPIKYGACKNQYLVIQNACDKTSMLAYNLIGHMLEEFAINECQDLNLSKSLYLSGHNHIEEVEGTDEKSSSRKRARDFVQVIEELIPSFPDSSMERLKMLMGL</sequence>
<proteinExistence type="predicted"/>
<dbReference type="PANTHER" id="PTHR36071:SF1">
    <property type="entry name" value="DNA DOUBLE-STRAND BREAK REPAIR PROTEIN"/>
    <property type="match status" value="1"/>
</dbReference>
<organism evidence="1 2">
    <name type="scientific">Flemingia macrophylla</name>
    <dbReference type="NCBI Taxonomy" id="520843"/>
    <lineage>
        <taxon>Eukaryota</taxon>
        <taxon>Viridiplantae</taxon>
        <taxon>Streptophyta</taxon>
        <taxon>Embryophyta</taxon>
        <taxon>Tracheophyta</taxon>
        <taxon>Spermatophyta</taxon>
        <taxon>Magnoliopsida</taxon>
        <taxon>eudicotyledons</taxon>
        <taxon>Gunneridae</taxon>
        <taxon>Pentapetalae</taxon>
        <taxon>rosids</taxon>
        <taxon>fabids</taxon>
        <taxon>Fabales</taxon>
        <taxon>Fabaceae</taxon>
        <taxon>Papilionoideae</taxon>
        <taxon>50 kb inversion clade</taxon>
        <taxon>NPAAA clade</taxon>
        <taxon>indigoferoid/millettioid clade</taxon>
        <taxon>Phaseoleae</taxon>
        <taxon>Flemingia</taxon>
    </lineage>
</organism>
<dbReference type="EMBL" id="JBGMDY010000007">
    <property type="protein sequence ID" value="KAL2328879.1"/>
    <property type="molecule type" value="Genomic_DNA"/>
</dbReference>
<dbReference type="PANTHER" id="PTHR36071">
    <property type="entry name" value="DNA DOUBLE-STRAND BREAK REPAIR PROTEIN"/>
    <property type="match status" value="1"/>
</dbReference>
<reference evidence="1 2" key="1">
    <citation type="submission" date="2024-08" db="EMBL/GenBank/DDBJ databases">
        <title>Insights into the chromosomal genome structure of Flemingia macrophylla.</title>
        <authorList>
            <person name="Ding Y."/>
            <person name="Zhao Y."/>
            <person name="Bi W."/>
            <person name="Wu M."/>
            <person name="Zhao G."/>
            <person name="Gong Y."/>
            <person name="Li W."/>
            <person name="Zhang P."/>
        </authorList>
    </citation>
    <scope>NUCLEOTIDE SEQUENCE [LARGE SCALE GENOMIC DNA]</scope>
    <source>
        <strain evidence="1">DYQJB</strain>
        <tissue evidence="1">Leaf</tissue>
    </source>
</reference>
<dbReference type="AlphaFoldDB" id="A0ABD1LZB5"/>
<keyword evidence="2" id="KW-1185">Reference proteome</keyword>
<name>A0ABD1LZB5_9FABA</name>
<evidence type="ECO:0000313" key="1">
    <source>
        <dbReference type="EMBL" id="KAL2328879.1"/>
    </source>
</evidence>
<comment type="caution">
    <text evidence="1">The sequence shown here is derived from an EMBL/GenBank/DDBJ whole genome shotgun (WGS) entry which is preliminary data.</text>
</comment>
<protein>
    <submittedName>
        <fullName evidence="1">Uncharacterized protein</fullName>
    </submittedName>
</protein>
<gene>
    <name evidence="1" type="ORF">Fmac_022306</name>
</gene>
<dbReference type="Proteomes" id="UP001603857">
    <property type="component" value="Unassembled WGS sequence"/>
</dbReference>